<evidence type="ECO:0000313" key="2">
    <source>
        <dbReference type="EMBL" id="ROO86584.1"/>
    </source>
</evidence>
<evidence type="ECO:0000313" key="3">
    <source>
        <dbReference type="Proteomes" id="UP000272400"/>
    </source>
</evidence>
<dbReference type="RefSeq" id="WP_123665970.1">
    <property type="nucleotide sequence ID" value="NZ_RJKE01000001.1"/>
</dbReference>
<dbReference type="OrthoDB" id="5415111at2"/>
<dbReference type="Pfam" id="PF13452">
    <property type="entry name" value="FAS1_DH_region"/>
    <property type="match status" value="1"/>
</dbReference>
<organism evidence="2 3">
    <name type="scientific">Actinocorallia herbida</name>
    <dbReference type="NCBI Taxonomy" id="58109"/>
    <lineage>
        <taxon>Bacteria</taxon>
        <taxon>Bacillati</taxon>
        <taxon>Actinomycetota</taxon>
        <taxon>Actinomycetes</taxon>
        <taxon>Streptosporangiales</taxon>
        <taxon>Thermomonosporaceae</taxon>
        <taxon>Actinocorallia</taxon>
    </lineage>
</organism>
<dbReference type="InterPro" id="IPR039569">
    <property type="entry name" value="FAS1-like_DH_region"/>
</dbReference>
<dbReference type="EMBL" id="RJKE01000001">
    <property type="protein sequence ID" value="ROO86584.1"/>
    <property type="molecule type" value="Genomic_DNA"/>
</dbReference>
<dbReference type="Proteomes" id="UP000272400">
    <property type="component" value="Unassembled WGS sequence"/>
</dbReference>
<dbReference type="Gene3D" id="3.10.129.10">
    <property type="entry name" value="Hotdog Thioesterase"/>
    <property type="match status" value="1"/>
</dbReference>
<comment type="caution">
    <text evidence="2">The sequence shown here is derived from an EMBL/GenBank/DDBJ whole genome shotgun (WGS) entry which is preliminary data.</text>
</comment>
<dbReference type="SUPFAM" id="SSF54637">
    <property type="entry name" value="Thioesterase/thiol ester dehydrase-isomerase"/>
    <property type="match status" value="1"/>
</dbReference>
<protein>
    <submittedName>
        <fullName evidence="2">MaoC dehydratase-like protein</fullName>
    </submittedName>
</protein>
<evidence type="ECO:0000259" key="1">
    <source>
        <dbReference type="Pfam" id="PF13452"/>
    </source>
</evidence>
<dbReference type="InterPro" id="IPR029069">
    <property type="entry name" value="HotDog_dom_sf"/>
</dbReference>
<proteinExistence type="predicted"/>
<sequence>MSEREDSLIRPDMLEVIGRPYRRQTSYPVGASDIRRWAAAVHFPAKPPARYTDPRAAQEGGLVAPLDFNPFAWGAAELTGTGVEIDLDPSYRSSGAMEHFLGVRPPELKRALNGGVSATYTGVPVRPGDVITSASAVERYSERTGRLGRMLMTDTATLWTNQDGDEVKTFRMTLIRY</sequence>
<feature type="domain" description="FAS1-like dehydratase" evidence="1">
    <location>
        <begin position="16"/>
        <end position="169"/>
    </location>
</feature>
<reference evidence="2 3" key="1">
    <citation type="submission" date="2018-11" db="EMBL/GenBank/DDBJ databases">
        <title>Sequencing the genomes of 1000 actinobacteria strains.</title>
        <authorList>
            <person name="Klenk H.-P."/>
        </authorList>
    </citation>
    <scope>NUCLEOTIDE SEQUENCE [LARGE SCALE GENOMIC DNA]</scope>
    <source>
        <strain evidence="2 3">DSM 44254</strain>
    </source>
</reference>
<name>A0A3N1CZ62_9ACTN</name>
<accession>A0A3N1CZ62</accession>
<keyword evidence="3" id="KW-1185">Reference proteome</keyword>
<dbReference type="AlphaFoldDB" id="A0A3N1CZ62"/>
<gene>
    <name evidence="2" type="ORF">EDD29_4157</name>
</gene>